<dbReference type="Gene3D" id="3.10.450.50">
    <property type="match status" value="1"/>
</dbReference>
<reference evidence="2" key="1">
    <citation type="submission" date="2016-10" db="EMBL/GenBank/DDBJ databases">
        <authorList>
            <person name="Varghese N."/>
            <person name="Submissions S."/>
        </authorList>
    </citation>
    <scope>NUCLEOTIDE SEQUENCE [LARGE SCALE GENOMIC DNA]</scope>
    <source>
        <strain evidence="2">DSM 45079</strain>
    </source>
</reference>
<dbReference type="EMBL" id="LT629791">
    <property type="protein sequence ID" value="SDU31514.1"/>
    <property type="molecule type" value="Genomic_DNA"/>
</dbReference>
<protein>
    <submittedName>
        <fullName evidence="1">Predicted ester cyclase</fullName>
    </submittedName>
</protein>
<dbReference type="Pfam" id="PF07366">
    <property type="entry name" value="SnoaL"/>
    <property type="match status" value="1"/>
</dbReference>
<accession>A0A1H2HI64</accession>
<dbReference type="PANTHER" id="PTHR38436">
    <property type="entry name" value="POLYKETIDE CYCLASE SNOAL-LIKE DOMAIN"/>
    <property type="match status" value="1"/>
</dbReference>
<sequence>MSDTNPRDFYERYIEALNAHEFDRMDEFVHESIVMHSEPSSRAALVAQLDSIVDAVPDFHWETQELAVNGDSLAARLLNTGTPTKEWLGAAPTGKPIEIVEYAIYRIRDGKFLHMSALHDAEALERQLAG</sequence>
<dbReference type="InterPro" id="IPR009959">
    <property type="entry name" value="Cyclase_SnoaL-like"/>
</dbReference>
<dbReference type="PANTHER" id="PTHR38436:SF1">
    <property type="entry name" value="ESTER CYCLASE"/>
    <property type="match status" value="1"/>
</dbReference>
<dbReference type="STRING" id="419479.SAMN04488563_1056"/>
<evidence type="ECO:0000313" key="1">
    <source>
        <dbReference type="EMBL" id="SDU31514.1"/>
    </source>
</evidence>
<dbReference type="GO" id="GO:0030638">
    <property type="term" value="P:polyketide metabolic process"/>
    <property type="evidence" value="ECO:0007669"/>
    <property type="project" value="InterPro"/>
</dbReference>
<dbReference type="RefSeq" id="WP_046767057.1">
    <property type="nucleotide sequence ID" value="NZ_KQ061220.1"/>
</dbReference>
<dbReference type="InterPro" id="IPR032710">
    <property type="entry name" value="NTF2-like_dom_sf"/>
</dbReference>
<proteinExistence type="predicted"/>
<dbReference type="AlphaFoldDB" id="A0A1H2HI64"/>
<dbReference type="Proteomes" id="UP000182977">
    <property type="component" value="Chromosome I"/>
</dbReference>
<organism evidence="1 2">
    <name type="scientific">Jiangella alkaliphila</name>
    <dbReference type="NCBI Taxonomy" id="419479"/>
    <lineage>
        <taxon>Bacteria</taxon>
        <taxon>Bacillati</taxon>
        <taxon>Actinomycetota</taxon>
        <taxon>Actinomycetes</taxon>
        <taxon>Jiangellales</taxon>
        <taxon>Jiangellaceae</taxon>
        <taxon>Jiangella</taxon>
    </lineage>
</organism>
<name>A0A1H2HI64_9ACTN</name>
<dbReference type="OrthoDB" id="9810441at2"/>
<evidence type="ECO:0000313" key="2">
    <source>
        <dbReference type="Proteomes" id="UP000182977"/>
    </source>
</evidence>
<dbReference type="SUPFAM" id="SSF54427">
    <property type="entry name" value="NTF2-like"/>
    <property type="match status" value="1"/>
</dbReference>
<keyword evidence="2" id="KW-1185">Reference proteome</keyword>
<gene>
    <name evidence="1" type="ORF">SAMN04488563_1056</name>
</gene>